<organism evidence="2 3">
    <name type="scientific">Pristionchus entomophagus</name>
    <dbReference type="NCBI Taxonomy" id="358040"/>
    <lineage>
        <taxon>Eukaryota</taxon>
        <taxon>Metazoa</taxon>
        <taxon>Ecdysozoa</taxon>
        <taxon>Nematoda</taxon>
        <taxon>Chromadorea</taxon>
        <taxon>Rhabditida</taxon>
        <taxon>Rhabditina</taxon>
        <taxon>Diplogasteromorpha</taxon>
        <taxon>Diplogasteroidea</taxon>
        <taxon>Neodiplogasteridae</taxon>
        <taxon>Pristionchus</taxon>
    </lineage>
</organism>
<accession>A0AAV5TDA9</accession>
<dbReference type="Proteomes" id="UP001432027">
    <property type="component" value="Unassembled WGS sequence"/>
</dbReference>
<feature type="non-terminal residue" evidence="2">
    <location>
        <position position="103"/>
    </location>
</feature>
<keyword evidence="1" id="KW-0472">Membrane</keyword>
<feature type="transmembrane region" description="Helical" evidence="1">
    <location>
        <begin position="37"/>
        <end position="62"/>
    </location>
</feature>
<name>A0AAV5TDA9_9BILA</name>
<dbReference type="AlphaFoldDB" id="A0AAV5TDA9"/>
<keyword evidence="1" id="KW-0812">Transmembrane</keyword>
<sequence length="103" mass="11693">MMVVVIFSTPPMLFNSTHHMLFFDPMIYEDRFVYESYIHISLVIGMPFTSFGLYTMMLIGLLHQHGNVTISKMRGDSSSLNRASFQIILQSGLVICTHLGTCL</sequence>
<evidence type="ECO:0000313" key="2">
    <source>
        <dbReference type="EMBL" id="GMS93556.1"/>
    </source>
</evidence>
<reference evidence="2" key="1">
    <citation type="submission" date="2023-10" db="EMBL/GenBank/DDBJ databases">
        <title>Genome assembly of Pristionchus species.</title>
        <authorList>
            <person name="Yoshida K."/>
            <person name="Sommer R.J."/>
        </authorList>
    </citation>
    <scope>NUCLEOTIDE SEQUENCE</scope>
    <source>
        <strain evidence="2">RS0144</strain>
    </source>
</reference>
<dbReference type="InterPro" id="IPR019425">
    <property type="entry name" value="7TM_GPCR_serpentine_rcpt_Srt"/>
</dbReference>
<protein>
    <recommendedName>
        <fullName evidence="4">G protein-coupled receptor</fullName>
    </recommendedName>
</protein>
<dbReference type="PANTHER" id="PTHR23021:SF11">
    <property type="entry name" value="SERPENTINE RECEPTOR, CLASS T"/>
    <property type="match status" value="1"/>
</dbReference>
<proteinExistence type="predicted"/>
<gene>
    <name evidence="2" type="ORF">PENTCL1PPCAC_15728</name>
</gene>
<keyword evidence="1" id="KW-1133">Transmembrane helix</keyword>
<dbReference type="PANTHER" id="PTHR23021">
    <property type="entry name" value="SERPENTINE RECEPTOR, CLASS T"/>
    <property type="match status" value="1"/>
</dbReference>
<keyword evidence="3" id="KW-1185">Reference proteome</keyword>
<evidence type="ECO:0000313" key="3">
    <source>
        <dbReference type="Proteomes" id="UP001432027"/>
    </source>
</evidence>
<evidence type="ECO:0000256" key="1">
    <source>
        <dbReference type="SAM" id="Phobius"/>
    </source>
</evidence>
<evidence type="ECO:0008006" key="4">
    <source>
        <dbReference type="Google" id="ProtNLM"/>
    </source>
</evidence>
<comment type="caution">
    <text evidence="2">The sequence shown here is derived from an EMBL/GenBank/DDBJ whole genome shotgun (WGS) entry which is preliminary data.</text>
</comment>
<dbReference type="EMBL" id="BTSX01000004">
    <property type="protein sequence ID" value="GMS93556.1"/>
    <property type="molecule type" value="Genomic_DNA"/>
</dbReference>
<dbReference type="Pfam" id="PF10321">
    <property type="entry name" value="7TM_GPCR_Srt"/>
    <property type="match status" value="1"/>
</dbReference>